<evidence type="ECO:0000256" key="1">
    <source>
        <dbReference type="SAM" id="Phobius"/>
    </source>
</evidence>
<evidence type="ECO:0000313" key="3">
    <source>
        <dbReference type="EMBL" id="MBB3043360.1"/>
    </source>
</evidence>
<reference evidence="3 4" key="1">
    <citation type="submission" date="2020-08" db="EMBL/GenBank/DDBJ databases">
        <title>Sequencing the genomes of 1000 actinobacteria strains.</title>
        <authorList>
            <person name="Klenk H.-P."/>
        </authorList>
    </citation>
    <scope>NUCLEOTIDE SEQUENCE [LARGE SCALE GENOMIC DNA]</scope>
    <source>
        <strain evidence="3 4">DSM 105498</strain>
    </source>
</reference>
<evidence type="ECO:0000313" key="4">
    <source>
        <dbReference type="Proteomes" id="UP000589626"/>
    </source>
</evidence>
<dbReference type="Pfam" id="PF13400">
    <property type="entry name" value="Tad"/>
    <property type="match status" value="1"/>
</dbReference>
<feature type="domain" description="Putative Flp pilus-assembly TadG-like N-terminal" evidence="2">
    <location>
        <begin position="27"/>
        <end position="64"/>
    </location>
</feature>
<feature type="transmembrane region" description="Helical" evidence="1">
    <location>
        <begin position="21"/>
        <end position="39"/>
    </location>
</feature>
<dbReference type="InterPro" id="IPR028087">
    <property type="entry name" value="Tad_N"/>
</dbReference>
<keyword evidence="1" id="KW-1133">Transmembrane helix</keyword>
<proteinExistence type="predicted"/>
<name>A0A7W4VX58_9ACTN</name>
<keyword evidence="1" id="KW-0472">Membrane</keyword>
<comment type="caution">
    <text evidence="3">The sequence shown here is derived from an EMBL/GenBank/DDBJ whole genome shotgun (WGS) entry which is preliminary data.</text>
</comment>
<accession>A0A7W4VX58</accession>
<gene>
    <name evidence="3" type="ORF">FHU40_003178</name>
</gene>
<keyword evidence="1" id="KW-0812">Transmembrane</keyword>
<sequence>MISRLIRRLRRRRDERGVVSTWTILMASGVFLVLLGLVYDGGNAMNQRIAAHRAAEQAARAAADEMRGVRDGTEGINQATATARANQILQQAGWSGTVNIDGLDVTVRVTGKSDNAFLNVLGFTSFPVDETGTATSITGPN</sequence>
<keyword evidence="4" id="KW-1185">Reference proteome</keyword>
<dbReference type="RefSeq" id="WP_183593220.1">
    <property type="nucleotide sequence ID" value="NZ_JACHWR010000002.1"/>
</dbReference>
<evidence type="ECO:0000259" key="2">
    <source>
        <dbReference type="Pfam" id="PF13400"/>
    </source>
</evidence>
<dbReference type="AlphaFoldDB" id="A0A7W4VX58"/>
<dbReference type="Proteomes" id="UP000589626">
    <property type="component" value="Unassembled WGS sequence"/>
</dbReference>
<protein>
    <submittedName>
        <fullName evidence="3">Flp pilus assembly protein TadG</fullName>
    </submittedName>
</protein>
<dbReference type="EMBL" id="JACHWR010000002">
    <property type="protein sequence ID" value="MBB3043360.1"/>
    <property type="molecule type" value="Genomic_DNA"/>
</dbReference>
<organism evidence="3 4">
    <name type="scientific">Nocardioides soli</name>
    <dbReference type="NCBI Taxonomy" id="1036020"/>
    <lineage>
        <taxon>Bacteria</taxon>
        <taxon>Bacillati</taxon>
        <taxon>Actinomycetota</taxon>
        <taxon>Actinomycetes</taxon>
        <taxon>Propionibacteriales</taxon>
        <taxon>Nocardioidaceae</taxon>
        <taxon>Nocardioides</taxon>
    </lineage>
</organism>